<keyword evidence="2" id="KW-1185">Reference proteome</keyword>
<organism evidence="1 2">
    <name type="scientific">Nephila pilipes</name>
    <name type="common">Giant wood spider</name>
    <name type="synonym">Nephila maculata</name>
    <dbReference type="NCBI Taxonomy" id="299642"/>
    <lineage>
        <taxon>Eukaryota</taxon>
        <taxon>Metazoa</taxon>
        <taxon>Ecdysozoa</taxon>
        <taxon>Arthropoda</taxon>
        <taxon>Chelicerata</taxon>
        <taxon>Arachnida</taxon>
        <taxon>Araneae</taxon>
        <taxon>Araneomorphae</taxon>
        <taxon>Entelegynae</taxon>
        <taxon>Araneoidea</taxon>
        <taxon>Nephilidae</taxon>
        <taxon>Nephila</taxon>
    </lineage>
</organism>
<proteinExistence type="predicted"/>
<dbReference type="AlphaFoldDB" id="A0A8X6QDX0"/>
<dbReference type="OrthoDB" id="422540at2759"/>
<reference evidence="1" key="1">
    <citation type="submission" date="2020-08" db="EMBL/GenBank/DDBJ databases">
        <title>Multicomponent nature underlies the extraordinary mechanical properties of spider dragline silk.</title>
        <authorList>
            <person name="Kono N."/>
            <person name="Nakamura H."/>
            <person name="Mori M."/>
            <person name="Yoshida Y."/>
            <person name="Ohtoshi R."/>
            <person name="Malay A.D."/>
            <person name="Moran D.A.P."/>
            <person name="Tomita M."/>
            <person name="Numata K."/>
            <person name="Arakawa K."/>
        </authorList>
    </citation>
    <scope>NUCLEOTIDE SEQUENCE</scope>
</reference>
<name>A0A8X6QDX0_NEPPI</name>
<evidence type="ECO:0000313" key="2">
    <source>
        <dbReference type="Proteomes" id="UP000887013"/>
    </source>
</evidence>
<dbReference type="Proteomes" id="UP000887013">
    <property type="component" value="Unassembled WGS sequence"/>
</dbReference>
<evidence type="ECO:0000313" key="1">
    <source>
        <dbReference type="EMBL" id="GFU13302.1"/>
    </source>
</evidence>
<protein>
    <submittedName>
        <fullName evidence="1">Uncharacterized protein</fullName>
    </submittedName>
</protein>
<gene>
    <name evidence="1" type="ORF">NPIL_134701</name>
</gene>
<accession>A0A8X6QDX0</accession>
<sequence>MLRACSLNICSHVFATVDRLKPSLIVPYLGPFEVLSRTDKHFTIKRIDRTTTISIDRLFCRPTPIRQKIVSQCRKGTVQLCSLLDCARSRLDSDVPVPTRHDSLC</sequence>
<comment type="caution">
    <text evidence="1">The sequence shown here is derived from an EMBL/GenBank/DDBJ whole genome shotgun (WGS) entry which is preliminary data.</text>
</comment>
<dbReference type="EMBL" id="BMAW01125643">
    <property type="protein sequence ID" value="GFU13302.1"/>
    <property type="molecule type" value="Genomic_DNA"/>
</dbReference>